<keyword evidence="3" id="KW-1185">Reference proteome</keyword>
<evidence type="ECO:0000313" key="2">
    <source>
        <dbReference type="EMBL" id="PXF45917.1"/>
    </source>
</evidence>
<sequence length="100" mass="11019">MNVFYVTASRVLHTLQRVPSDTEDTPALGKNVSSRARVEVLNRERDLLDVSKDSDSLPRSDGPIQKPSNSSLEVTLLPEILNAHPVARRKEGAENSEVVV</sequence>
<name>A0A2V3IW29_9FLOR</name>
<gene>
    <name evidence="2" type="ORF">BWQ96_04352</name>
</gene>
<comment type="caution">
    <text evidence="2">The sequence shown here is derived from an EMBL/GenBank/DDBJ whole genome shotgun (WGS) entry which is preliminary data.</text>
</comment>
<protein>
    <submittedName>
        <fullName evidence="2">Uncharacterized protein</fullName>
    </submittedName>
</protein>
<evidence type="ECO:0000313" key="3">
    <source>
        <dbReference type="Proteomes" id="UP000247409"/>
    </source>
</evidence>
<feature type="region of interest" description="Disordered" evidence="1">
    <location>
        <begin position="47"/>
        <end position="70"/>
    </location>
</feature>
<evidence type="ECO:0000256" key="1">
    <source>
        <dbReference type="SAM" id="MobiDB-lite"/>
    </source>
</evidence>
<proteinExistence type="predicted"/>
<organism evidence="2 3">
    <name type="scientific">Gracilariopsis chorda</name>
    <dbReference type="NCBI Taxonomy" id="448386"/>
    <lineage>
        <taxon>Eukaryota</taxon>
        <taxon>Rhodophyta</taxon>
        <taxon>Florideophyceae</taxon>
        <taxon>Rhodymeniophycidae</taxon>
        <taxon>Gracilariales</taxon>
        <taxon>Gracilariaceae</taxon>
        <taxon>Gracilariopsis</taxon>
    </lineage>
</organism>
<accession>A0A2V3IW29</accession>
<dbReference type="AlphaFoldDB" id="A0A2V3IW29"/>
<dbReference type="Proteomes" id="UP000247409">
    <property type="component" value="Unassembled WGS sequence"/>
</dbReference>
<reference evidence="2 3" key="1">
    <citation type="journal article" date="2018" name="Mol. Biol. Evol.">
        <title>Analysis of the draft genome of the red seaweed Gracilariopsis chorda provides insights into genome size evolution in Rhodophyta.</title>
        <authorList>
            <person name="Lee J."/>
            <person name="Yang E.C."/>
            <person name="Graf L."/>
            <person name="Yang J.H."/>
            <person name="Qiu H."/>
            <person name="Zel Zion U."/>
            <person name="Chan C.X."/>
            <person name="Stephens T.G."/>
            <person name="Weber A.P.M."/>
            <person name="Boo G.H."/>
            <person name="Boo S.M."/>
            <person name="Kim K.M."/>
            <person name="Shin Y."/>
            <person name="Jung M."/>
            <person name="Lee S.J."/>
            <person name="Yim H.S."/>
            <person name="Lee J.H."/>
            <person name="Bhattacharya D."/>
            <person name="Yoon H.S."/>
        </authorList>
    </citation>
    <scope>NUCLEOTIDE SEQUENCE [LARGE SCALE GENOMIC DNA]</scope>
    <source>
        <strain evidence="2 3">SKKU-2015</strain>
        <tissue evidence="2">Whole body</tissue>
    </source>
</reference>
<feature type="compositionally biased region" description="Basic and acidic residues" evidence="1">
    <location>
        <begin position="47"/>
        <end position="58"/>
    </location>
</feature>
<dbReference type="EMBL" id="NBIV01000050">
    <property type="protein sequence ID" value="PXF45917.1"/>
    <property type="molecule type" value="Genomic_DNA"/>
</dbReference>